<dbReference type="InterPro" id="IPR045097">
    <property type="entry name" value="Thymidate_synth/dCMP_Mease"/>
</dbReference>
<name>A0A483CUZ6_9EURY</name>
<dbReference type="OrthoDB" id="50118at2157"/>
<evidence type="ECO:0000313" key="7">
    <source>
        <dbReference type="EMBL" id="TAJ45287.1"/>
    </source>
</evidence>
<evidence type="ECO:0000256" key="2">
    <source>
        <dbReference type="ARBA" id="ARBA00022603"/>
    </source>
</evidence>
<comment type="pathway">
    <text evidence="5">Pyrimidine metabolism; dTTP biosynthesis.</text>
</comment>
<dbReference type="InterPro" id="IPR014620">
    <property type="entry name" value="Thymidylate_synthase_arc"/>
</dbReference>
<dbReference type="InterPro" id="IPR036926">
    <property type="entry name" value="Thymidate_synth/dCMP_Mease_sf"/>
</dbReference>
<comment type="similarity">
    <text evidence="5">Belongs to the thymidylate synthase family. Archaeal-type ThyA subfamily.</text>
</comment>
<evidence type="ECO:0000256" key="5">
    <source>
        <dbReference type="HAMAP-Rule" id="MF_01686"/>
    </source>
</evidence>
<dbReference type="PIRSF" id="PIRSF036752">
    <property type="entry name" value="TSase_MJ051"/>
    <property type="match status" value="1"/>
</dbReference>
<keyword evidence="4 5" id="KW-0545">Nucleotide biosynthesis</keyword>
<evidence type="ECO:0000256" key="3">
    <source>
        <dbReference type="ARBA" id="ARBA00022679"/>
    </source>
</evidence>
<dbReference type="EMBL" id="PGCL01000001">
    <property type="protein sequence ID" value="TAJ45287.1"/>
    <property type="molecule type" value="Genomic_DNA"/>
</dbReference>
<dbReference type="PANTHER" id="PTHR11548:SF1">
    <property type="entry name" value="THYMIDYLATE SYNTHASE 1"/>
    <property type="match status" value="1"/>
</dbReference>
<keyword evidence="1 5" id="KW-0963">Cytoplasm</keyword>
<proteinExistence type="inferred from homology"/>
<keyword evidence="3 5" id="KW-0808">Transferase</keyword>
<dbReference type="RefSeq" id="WP_130645633.1">
    <property type="nucleotide sequence ID" value="NZ_PGCL01000001.1"/>
</dbReference>
<dbReference type="UniPathway" id="UPA00575"/>
<dbReference type="EC" id="2.1.1.-" evidence="5"/>
<dbReference type="GO" id="GO:0004799">
    <property type="term" value="F:thymidylate synthase activity"/>
    <property type="evidence" value="ECO:0007669"/>
    <property type="project" value="UniProtKB-UniRule"/>
</dbReference>
<reference evidence="7 8" key="1">
    <citation type="submission" date="2017-11" db="EMBL/GenBank/DDBJ databases">
        <title>Isolation and Characterization of Methanofollis Species from Methane Seep Offshore SW Taiwan.</title>
        <authorList>
            <person name="Teng N.-H."/>
            <person name="Lai M.-C."/>
            <person name="Chen S.-C."/>
        </authorList>
    </citation>
    <scope>NUCLEOTIDE SEQUENCE [LARGE SCALE GENOMIC DNA]</scope>
    <source>
        <strain evidence="7 8">FWC-SCC2</strain>
    </source>
</reference>
<dbReference type="Gene3D" id="3.30.572.10">
    <property type="entry name" value="Thymidylate synthase/dCMP hydroxymethylase domain"/>
    <property type="match status" value="1"/>
</dbReference>
<evidence type="ECO:0000313" key="8">
    <source>
        <dbReference type="Proteomes" id="UP000292580"/>
    </source>
</evidence>
<feature type="active site" evidence="5">
    <location>
        <position position="141"/>
    </location>
</feature>
<dbReference type="InterPro" id="IPR023451">
    <property type="entry name" value="Thymidate_synth/dCMP_Mease_dom"/>
</dbReference>
<sequence length="241" mass="26719">MRVIRAPTLARAHELVVKMILEKGYVLDTEEGEATVEFEETAITVENPFAEPMGSDRSRFGTRFLRSYADALLHGSEAIFEYDYHGRLYDWGQGLGMEGTEVHADQVAYIKQKLAASPESRRAVAVTWNPPVDESLRDCPCLQLVQCVVRDGALAMKVVFRSNDMLSAAGANMYALAHLQKEVADSLGLPCGPYTHISLVPHIYYIRDAADIPPFCKEGSEIRPIPEVCRACGRCPRSQGD</sequence>
<dbReference type="NCBIfam" id="TIGR03283">
    <property type="entry name" value="thy_syn_methano"/>
    <property type="match status" value="1"/>
</dbReference>
<dbReference type="PANTHER" id="PTHR11548">
    <property type="entry name" value="THYMIDYLATE SYNTHASE 1"/>
    <property type="match status" value="1"/>
</dbReference>
<comment type="caution">
    <text evidence="7">The sequence shown here is derived from an EMBL/GenBank/DDBJ whole genome shotgun (WGS) entry which is preliminary data.</text>
</comment>
<dbReference type="GO" id="GO:0032259">
    <property type="term" value="P:methylation"/>
    <property type="evidence" value="ECO:0007669"/>
    <property type="project" value="UniProtKB-KW"/>
</dbReference>
<dbReference type="SUPFAM" id="SSF55831">
    <property type="entry name" value="Thymidylate synthase/dCMP hydroxymethylase"/>
    <property type="match status" value="1"/>
</dbReference>
<feature type="domain" description="Thymidylate synthase/dCMP hydroxymethylase" evidence="6">
    <location>
        <begin position="94"/>
        <end position="205"/>
    </location>
</feature>
<evidence type="ECO:0000256" key="1">
    <source>
        <dbReference type="ARBA" id="ARBA00022490"/>
    </source>
</evidence>
<dbReference type="GO" id="GO:0005829">
    <property type="term" value="C:cytosol"/>
    <property type="evidence" value="ECO:0007669"/>
    <property type="project" value="TreeGrafter"/>
</dbReference>
<dbReference type="GO" id="GO:0006231">
    <property type="term" value="P:dTMP biosynthetic process"/>
    <property type="evidence" value="ECO:0007669"/>
    <property type="project" value="UniProtKB-UniRule"/>
</dbReference>
<keyword evidence="8" id="KW-1185">Reference proteome</keyword>
<evidence type="ECO:0000259" key="6">
    <source>
        <dbReference type="Pfam" id="PF00303"/>
    </source>
</evidence>
<comment type="subcellular location">
    <subcellularLocation>
        <location evidence="5">Cytoplasm</location>
    </subcellularLocation>
</comment>
<protein>
    <recommendedName>
        <fullName evidence="5">Putative thymidylate synthase</fullName>
        <shortName evidence="5">TS</shortName>
        <shortName evidence="5">TSase</shortName>
        <ecNumber evidence="5">2.1.1.-</ecNumber>
    </recommendedName>
</protein>
<dbReference type="HAMAP" id="MF_01686">
    <property type="entry name" value="Thymidy_synth_arch"/>
    <property type="match status" value="1"/>
</dbReference>
<evidence type="ECO:0000256" key="4">
    <source>
        <dbReference type="ARBA" id="ARBA00022727"/>
    </source>
</evidence>
<comment type="subunit">
    <text evidence="5">Monomer.</text>
</comment>
<gene>
    <name evidence="5" type="primary">thyA</name>
    <name evidence="7" type="ORF">CUJ86_00620</name>
</gene>
<accession>A0A483CUZ6</accession>
<dbReference type="AlphaFoldDB" id="A0A483CUZ6"/>
<dbReference type="Proteomes" id="UP000292580">
    <property type="component" value="Unassembled WGS sequence"/>
</dbReference>
<keyword evidence="2 5" id="KW-0489">Methyltransferase</keyword>
<organism evidence="7 8">
    <name type="scientific">Methanofollis fontis</name>
    <dbReference type="NCBI Taxonomy" id="2052832"/>
    <lineage>
        <taxon>Archaea</taxon>
        <taxon>Methanobacteriati</taxon>
        <taxon>Methanobacteriota</taxon>
        <taxon>Stenosarchaea group</taxon>
        <taxon>Methanomicrobia</taxon>
        <taxon>Methanomicrobiales</taxon>
        <taxon>Methanomicrobiaceae</taxon>
        <taxon>Methanofollis</taxon>
    </lineage>
</organism>
<dbReference type="GO" id="GO:0006235">
    <property type="term" value="P:dTTP biosynthetic process"/>
    <property type="evidence" value="ECO:0007669"/>
    <property type="project" value="UniProtKB-UniRule"/>
</dbReference>
<dbReference type="Pfam" id="PF00303">
    <property type="entry name" value="Thymidylat_synt"/>
    <property type="match status" value="1"/>
</dbReference>
<comment type="function">
    <text evidence="5">May catalyze the biosynthesis of dTMP using an unknown cosubstrate.</text>
</comment>